<proteinExistence type="predicted"/>
<organism evidence="1 2">
    <name type="scientific">Araneus ventricosus</name>
    <name type="common">Orbweaver spider</name>
    <name type="synonym">Epeira ventricosa</name>
    <dbReference type="NCBI Taxonomy" id="182803"/>
    <lineage>
        <taxon>Eukaryota</taxon>
        <taxon>Metazoa</taxon>
        <taxon>Ecdysozoa</taxon>
        <taxon>Arthropoda</taxon>
        <taxon>Chelicerata</taxon>
        <taxon>Arachnida</taxon>
        <taxon>Araneae</taxon>
        <taxon>Araneomorphae</taxon>
        <taxon>Entelegynae</taxon>
        <taxon>Araneoidea</taxon>
        <taxon>Araneidae</taxon>
        <taxon>Araneus</taxon>
    </lineage>
</organism>
<dbReference type="Proteomes" id="UP000499080">
    <property type="component" value="Unassembled WGS sequence"/>
</dbReference>
<dbReference type="EMBL" id="BGPR01040022">
    <property type="protein sequence ID" value="GBO16094.1"/>
    <property type="molecule type" value="Genomic_DNA"/>
</dbReference>
<gene>
    <name evidence="1" type="ORF">AVEN_233669_1</name>
</gene>
<accession>A0A4Y2UVE9</accession>
<dbReference type="PANTHER" id="PTHR47767">
    <property type="entry name" value="ADHESION G PROTEIN-COUPLED RECEPTOR G7"/>
    <property type="match status" value="1"/>
</dbReference>
<reference evidence="1 2" key="1">
    <citation type="journal article" date="2019" name="Sci. Rep.">
        <title>Orb-weaving spider Araneus ventricosus genome elucidates the spidroin gene catalogue.</title>
        <authorList>
            <person name="Kono N."/>
            <person name="Nakamura H."/>
            <person name="Ohtoshi R."/>
            <person name="Moran D.A.P."/>
            <person name="Shinohara A."/>
            <person name="Yoshida Y."/>
            <person name="Fujiwara M."/>
            <person name="Mori M."/>
            <person name="Tomita M."/>
            <person name="Arakawa K."/>
        </authorList>
    </citation>
    <scope>NUCLEOTIDE SEQUENCE [LARGE SCALE GENOMIC DNA]</scope>
</reference>
<name>A0A4Y2UVE9_ARAVE</name>
<evidence type="ECO:0000313" key="2">
    <source>
        <dbReference type="Proteomes" id="UP000499080"/>
    </source>
</evidence>
<protein>
    <recommendedName>
        <fullName evidence="3">Ig-like domain-containing protein</fullName>
    </recommendedName>
</protein>
<evidence type="ECO:0000313" key="1">
    <source>
        <dbReference type="EMBL" id="GBO16094.1"/>
    </source>
</evidence>
<dbReference type="InterPro" id="IPR053066">
    <property type="entry name" value="ADGR_G7"/>
</dbReference>
<evidence type="ECO:0008006" key="3">
    <source>
        <dbReference type="Google" id="ProtNLM"/>
    </source>
</evidence>
<sequence>MFHSVFLIAHGAKGVGVKYKLCKRAGVMIILVKMRVMMISSRLFFNQGAGDKMEDKTAVFIEDRTIVQDDKSGVSYEVDLECVPSGWFVWESIIWFKDGASIYTETSLQSLHLVLKAPFRMEIVSELQGYYYCSVALDNRSKHVFSPKMLVKFPGLHTFVLHMKSEVPGYGNCSDVISMELPFIEEFNKYLDVFYSDVSKLFLKDVNCSGSVISTYHHFYILKDKGTEKELQNFLKRSINSRNGTLFESLKRINISKDDIILKSTVSCPKEMSHYNECNLTWPETRIGQTTLADELCITVEGRALERKCLGDFNTGAYWSPVEKDCVDVQSELTVTLHKLAKRNITEDNILNTTLSMEMLTTTSEDISSTDVQYVAQILRNAASVPAVEPAVSYVSK</sequence>
<dbReference type="AlphaFoldDB" id="A0A4Y2UVE9"/>
<comment type="caution">
    <text evidence="1">The sequence shown here is derived from an EMBL/GenBank/DDBJ whole genome shotgun (WGS) entry which is preliminary data.</text>
</comment>
<keyword evidence="2" id="KW-1185">Reference proteome</keyword>